<dbReference type="AlphaFoldDB" id="A0A327SA90"/>
<feature type="transmembrane region" description="Helical" evidence="1">
    <location>
        <begin position="88"/>
        <end position="109"/>
    </location>
</feature>
<dbReference type="RefSeq" id="WP_111625858.1">
    <property type="nucleotide sequence ID" value="NZ_QLLQ01000005.1"/>
</dbReference>
<feature type="transmembrane region" description="Helical" evidence="1">
    <location>
        <begin position="207"/>
        <end position="225"/>
    </location>
</feature>
<keyword evidence="3" id="KW-1185">Reference proteome</keyword>
<evidence type="ECO:0008006" key="4">
    <source>
        <dbReference type="Google" id="ProtNLM"/>
    </source>
</evidence>
<feature type="transmembrane region" description="Helical" evidence="1">
    <location>
        <begin position="179"/>
        <end position="201"/>
    </location>
</feature>
<gene>
    <name evidence="2" type="ORF">LX77_01863</name>
</gene>
<evidence type="ECO:0000256" key="1">
    <source>
        <dbReference type="SAM" id="Phobius"/>
    </source>
</evidence>
<keyword evidence="1" id="KW-0472">Membrane</keyword>
<comment type="caution">
    <text evidence="2">The sequence shown here is derived from an EMBL/GenBank/DDBJ whole genome shotgun (WGS) entry which is preliminary data.</text>
</comment>
<sequence>MILPKILISLLIALSVVFIGLQVYQMENEAAGLRTLLFVLLTTLYYVRVKNKRVFFFSFLITFTIAEILNFLSFFVDVPQLNDSDTMYYLVNSVYIIAYALLITQILSAMNVIEMVKKYPFHLLILIVLDVFCVVVVTNTAIGRLTYYAYFVELIYNAVIMILLTVTLINYLHREDKKAINLLIGAIFIFFSEVLQLAYFYISSINILNVACSICLVLGFAFFYMQSILSYEWREEISYKDIAV</sequence>
<feature type="transmembrane region" description="Helical" evidence="1">
    <location>
        <begin position="7"/>
        <end position="24"/>
    </location>
</feature>
<dbReference type="Proteomes" id="UP000248987">
    <property type="component" value="Unassembled WGS sequence"/>
</dbReference>
<keyword evidence="1" id="KW-1133">Transmembrane helix</keyword>
<proteinExistence type="predicted"/>
<feature type="transmembrane region" description="Helical" evidence="1">
    <location>
        <begin position="154"/>
        <end position="172"/>
    </location>
</feature>
<protein>
    <recommendedName>
        <fullName evidence="4">YhhN-like protein</fullName>
    </recommendedName>
</protein>
<accession>A0A327SA90</accession>
<evidence type="ECO:0000313" key="3">
    <source>
        <dbReference type="Proteomes" id="UP000248987"/>
    </source>
</evidence>
<name>A0A327SA90_9FLAO</name>
<organism evidence="2 3">
    <name type="scientific">Gelidibacter algens</name>
    <dbReference type="NCBI Taxonomy" id="49280"/>
    <lineage>
        <taxon>Bacteria</taxon>
        <taxon>Pseudomonadati</taxon>
        <taxon>Bacteroidota</taxon>
        <taxon>Flavobacteriia</taxon>
        <taxon>Flavobacteriales</taxon>
        <taxon>Flavobacteriaceae</taxon>
        <taxon>Gelidibacter</taxon>
    </lineage>
</organism>
<feature type="transmembrane region" description="Helical" evidence="1">
    <location>
        <begin position="30"/>
        <end position="47"/>
    </location>
</feature>
<feature type="transmembrane region" description="Helical" evidence="1">
    <location>
        <begin position="121"/>
        <end position="142"/>
    </location>
</feature>
<keyword evidence="1" id="KW-0812">Transmembrane</keyword>
<reference evidence="2 3" key="1">
    <citation type="submission" date="2018-06" db="EMBL/GenBank/DDBJ databases">
        <title>Genomic Encyclopedia of Archaeal and Bacterial Type Strains, Phase II (KMG-II): from individual species to whole genera.</title>
        <authorList>
            <person name="Goeker M."/>
        </authorList>
    </citation>
    <scope>NUCLEOTIDE SEQUENCE [LARGE SCALE GENOMIC DNA]</scope>
    <source>
        <strain evidence="2 3">DSM 12408</strain>
    </source>
</reference>
<feature type="transmembrane region" description="Helical" evidence="1">
    <location>
        <begin position="54"/>
        <end position="76"/>
    </location>
</feature>
<evidence type="ECO:0000313" key="2">
    <source>
        <dbReference type="EMBL" id="RAJ24864.1"/>
    </source>
</evidence>
<dbReference type="EMBL" id="QLLQ01000005">
    <property type="protein sequence ID" value="RAJ24864.1"/>
    <property type="molecule type" value="Genomic_DNA"/>
</dbReference>